<proteinExistence type="predicted"/>
<keyword evidence="1" id="KW-0812">Transmembrane</keyword>
<sequence length="275" mass="32619">MFSDYIKMLISYIYSYFREFIEIIVKVSESKDLEVFLEQKLLKLNQYELTSRFLTYSSKILNILIFRPYLREIDPYNKISKLRKIDQYNIDNKISRFCFNISFVAIISLILSFPLLFFINSFLVMPTYLLKDSYSIDVFPQSNTNSDFITFIIKETGFPYYYIYITLYKFNATDNPKQYVDNITINRTKEAQSNNTFMFGENYEGIWYLNINTSNLQPGNYMLHAEVTNELSRNNTILGTFRKHTEKLFYIAPNNTKCFLNSTQELKNSSCSFSI</sequence>
<gene>
    <name evidence="2" type="ORF">ANME2D_00296</name>
</gene>
<name>A0A062V9K1_9EURY</name>
<feature type="transmembrane region" description="Helical" evidence="1">
    <location>
        <begin position="97"/>
        <end position="119"/>
    </location>
</feature>
<keyword evidence="3" id="KW-1185">Reference proteome</keyword>
<protein>
    <submittedName>
        <fullName evidence="2">Uncharacterized protein</fullName>
    </submittedName>
</protein>
<organism evidence="2 3">
    <name type="scientific">Candidatus Methanoperedens nitratireducens</name>
    <dbReference type="NCBI Taxonomy" id="1392998"/>
    <lineage>
        <taxon>Archaea</taxon>
        <taxon>Methanobacteriati</taxon>
        <taxon>Methanobacteriota</taxon>
        <taxon>Stenosarchaea group</taxon>
        <taxon>Methanomicrobia</taxon>
        <taxon>Methanosarcinales</taxon>
        <taxon>ANME-2 cluster</taxon>
        <taxon>Candidatus Methanoperedentaceae</taxon>
        <taxon>Candidatus Methanoperedens</taxon>
    </lineage>
</organism>
<evidence type="ECO:0000256" key="1">
    <source>
        <dbReference type="SAM" id="Phobius"/>
    </source>
</evidence>
<dbReference type="Proteomes" id="UP000027153">
    <property type="component" value="Unassembled WGS sequence"/>
</dbReference>
<keyword evidence="1" id="KW-1133">Transmembrane helix</keyword>
<dbReference type="EMBL" id="JMIY01000001">
    <property type="protein sequence ID" value="KCZ73233.1"/>
    <property type="molecule type" value="Genomic_DNA"/>
</dbReference>
<reference evidence="2 3" key="1">
    <citation type="journal article" date="2013" name="Nature">
        <title>Anaerobic oxidation of methane coupled to nitrate reduction in a novel archaeal lineage.</title>
        <authorList>
            <person name="Haroon M.F."/>
            <person name="Hu S."/>
            <person name="Shi Y."/>
            <person name="Imelfort M."/>
            <person name="Keller J."/>
            <person name="Hugenholtz P."/>
            <person name="Yuan Z."/>
            <person name="Tyson G.W."/>
        </authorList>
    </citation>
    <scope>NUCLEOTIDE SEQUENCE [LARGE SCALE GENOMIC DNA]</scope>
    <source>
        <strain evidence="2 3">ANME-2d</strain>
    </source>
</reference>
<keyword evidence="1" id="KW-0472">Membrane</keyword>
<dbReference type="AlphaFoldDB" id="A0A062V9K1"/>
<comment type="caution">
    <text evidence="2">The sequence shown here is derived from an EMBL/GenBank/DDBJ whole genome shotgun (WGS) entry which is preliminary data.</text>
</comment>
<accession>A0A062V9K1</accession>
<evidence type="ECO:0000313" key="2">
    <source>
        <dbReference type="EMBL" id="KCZ73233.1"/>
    </source>
</evidence>
<evidence type="ECO:0000313" key="3">
    <source>
        <dbReference type="Proteomes" id="UP000027153"/>
    </source>
</evidence>